<dbReference type="PANTHER" id="PTHR33507">
    <property type="entry name" value="INNER MEMBRANE PROTEIN YBBJ"/>
    <property type="match status" value="1"/>
</dbReference>
<evidence type="ECO:0000256" key="3">
    <source>
        <dbReference type="ARBA" id="ARBA00022989"/>
    </source>
</evidence>
<dbReference type="Pfam" id="PF01957">
    <property type="entry name" value="NfeD"/>
    <property type="match status" value="1"/>
</dbReference>
<organism evidence="8 9">
    <name type="scientific">Pseudohongiella nitratireducens</name>
    <dbReference type="NCBI Taxonomy" id="1768907"/>
    <lineage>
        <taxon>Bacteria</taxon>
        <taxon>Pseudomonadati</taxon>
        <taxon>Pseudomonadota</taxon>
        <taxon>Gammaproteobacteria</taxon>
        <taxon>Pseudomonadales</taxon>
        <taxon>Pseudohongiellaceae</taxon>
        <taxon>Pseudohongiella</taxon>
    </lineage>
</organism>
<keyword evidence="2 5" id="KW-0812">Transmembrane</keyword>
<dbReference type="EMBL" id="BMIY01000003">
    <property type="protein sequence ID" value="GGG52842.1"/>
    <property type="molecule type" value="Genomic_DNA"/>
</dbReference>
<feature type="transmembrane region" description="Helical" evidence="5">
    <location>
        <begin position="109"/>
        <end position="131"/>
    </location>
</feature>
<feature type="transmembrane region" description="Helical" evidence="5">
    <location>
        <begin position="217"/>
        <end position="238"/>
    </location>
</feature>
<reference evidence="8" key="1">
    <citation type="journal article" date="2014" name="Int. J. Syst. Evol. Microbiol.">
        <title>Complete genome sequence of Corynebacterium casei LMG S-19264T (=DSM 44701T), isolated from a smear-ripened cheese.</title>
        <authorList>
            <consortium name="US DOE Joint Genome Institute (JGI-PGF)"/>
            <person name="Walter F."/>
            <person name="Albersmeier A."/>
            <person name="Kalinowski J."/>
            <person name="Ruckert C."/>
        </authorList>
    </citation>
    <scope>NUCLEOTIDE SEQUENCE</scope>
    <source>
        <strain evidence="8">CGMCC 1.15425</strain>
    </source>
</reference>
<feature type="domain" description="NfeD integral membrane" evidence="7">
    <location>
        <begin position="117"/>
        <end position="235"/>
    </location>
</feature>
<dbReference type="PANTHER" id="PTHR33507:SF4">
    <property type="entry name" value="NODULATION COMPETITIVENESS PROTEIN NFED"/>
    <property type="match status" value="1"/>
</dbReference>
<dbReference type="InterPro" id="IPR052165">
    <property type="entry name" value="Membrane_assoc_protease"/>
</dbReference>
<dbReference type="Pfam" id="PF24961">
    <property type="entry name" value="NfeD_membrane"/>
    <property type="match status" value="1"/>
</dbReference>
<dbReference type="InterPro" id="IPR002810">
    <property type="entry name" value="NfeD-like_C"/>
</dbReference>
<evidence type="ECO:0000313" key="8">
    <source>
        <dbReference type="EMBL" id="GGG52842.1"/>
    </source>
</evidence>
<reference evidence="8" key="2">
    <citation type="submission" date="2020-09" db="EMBL/GenBank/DDBJ databases">
        <authorList>
            <person name="Sun Q."/>
            <person name="Zhou Y."/>
        </authorList>
    </citation>
    <scope>NUCLEOTIDE SEQUENCE</scope>
    <source>
        <strain evidence="8">CGMCC 1.15425</strain>
    </source>
</reference>
<dbReference type="Gene3D" id="2.40.50.140">
    <property type="entry name" value="Nucleic acid-binding proteins"/>
    <property type="match status" value="1"/>
</dbReference>
<dbReference type="InterPro" id="IPR012340">
    <property type="entry name" value="NA-bd_OB-fold"/>
</dbReference>
<comment type="subcellular location">
    <subcellularLocation>
        <location evidence="1">Membrane</location>
        <topology evidence="1">Multi-pass membrane protein</topology>
    </subcellularLocation>
</comment>
<evidence type="ECO:0000259" key="7">
    <source>
        <dbReference type="Pfam" id="PF24961"/>
    </source>
</evidence>
<evidence type="ECO:0000313" key="9">
    <source>
        <dbReference type="Proteomes" id="UP000627715"/>
    </source>
</evidence>
<dbReference type="GO" id="GO:0016020">
    <property type="term" value="C:membrane"/>
    <property type="evidence" value="ECO:0007669"/>
    <property type="project" value="UniProtKB-SubCell"/>
</dbReference>
<feature type="transmembrane region" description="Helical" evidence="5">
    <location>
        <begin position="138"/>
        <end position="156"/>
    </location>
</feature>
<evidence type="ECO:0000256" key="1">
    <source>
        <dbReference type="ARBA" id="ARBA00004141"/>
    </source>
</evidence>
<sequence>MGAATPVNANDPENNVARKVISDASAYMRTLAARQDRNADIAVTAITDGSSFTADEALINGLIDLVADSLPDLIATLNGQSVEKNGSTLSLDLDNAVIEPRETDWRDDLLAFVAQPNIAYLLLTIGFYGIILEFYSPGIALGGILGVICLVLASYGLSLLPVNYAGASLMVLGLVLLCAELLTPGIAVLGAGGLLAFLLGSFLLIDTAEPAWQISRALIAATTVSTGALMALVLWSALKARKQPPASGVEHMIGQSAVALEDFQRQGAVQLQGERWQAVSNQPVQRGEHITVTRVEGLTLYIAKKDRAT</sequence>
<dbReference type="Gene3D" id="3.90.226.10">
    <property type="entry name" value="2-enoyl-CoA Hydratase, Chain A, domain 1"/>
    <property type="match status" value="1"/>
</dbReference>
<evidence type="ECO:0008006" key="10">
    <source>
        <dbReference type="Google" id="ProtNLM"/>
    </source>
</evidence>
<keyword evidence="9" id="KW-1185">Reference proteome</keyword>
<evidence type="ECO:0000256" key="5">
    <source>
        <dbReference type="SAM" id="Phobius"/>
    </source>
</evidence>
<evidence type="ECO:0000256" key="2">
    <source>
        <dbReference type="ARBA" id="ARBA00022692"/>
    </source>
</evidence>
<keyword evidence="3 5" id="KW-1133">Transmembrane helix</keyword>
<evidence type="ECO:0000259" key="6">
    <source>
        <dbReference type="Pfam" id="PF01957"/>
    </source>
</evidence>
<dbReference type="SUPFAM" id="SSF141322">
    <property type="entry name" value="NfeD domain-like"/>
    <property type="match status" value="1"/>
</dbReference>
<accession>A0A917GP87</accession>
<dbReference type="Proteomes" id="UP000627715">
    <property type="component" value="Unassembled WGS sequence"/>
</dbReference>
<comment type="caution">
    <text evidence="8">The sequence shown here is derived from an EMBL/GenBank/DDBJ whole genome shotgun (WGS) entry which is preliminary data.</text>
</comment>
<feature type="domain" description="NfeD-like C-terminal" evidence="6">
    <location>
        <begin position="250"/>
        <end position="304"/>
    </location>
</feature>
<evidence type="ECO:0000256" key="4">
    <source>
        <dbReference type="ARBA" id="ARBA00023136"/>
    </source>
</evidence>
<name>A0A917GP87_9GAMM</name>
<gene>
    <name evidence="8" type="ORF">GCM10011403_07530</name>
</gene>
<dbReference type="InterPro" id="IPR056739">
    <property type="entry name" value="NfeD_membrane"/>
</dbReference>
<dbReference type="AlphaFoldDB" id="A0A917GP87"/>
<keyword evidence="4 5" id="KW-0472">Membrane</keyword>
<protein>
    <recommendedName>
        <fullName evidence="10">Membrane-bound ClpP-class protease</fullName>
    </recommendedName>
</protein>
<proteinExistence type="predicted"/>